<dbReference type="InterPro" id="IPR013655">
    <property type="entry name" value="PAS_fold_3"/>
</dbReference>
<dbReference type="PANTHER" id="PTHR44757">
    <property type="entry name" value="DIGUANYLATE CYCLASE DGCP"/>
    <property type="match status" value="1"/>
</dbReference>
<evidence type="ECO:0000259" key="5">
    <source>
        <dbReference type="PROSITE" id="PS50887"/>
    </source>
</evidence>
<dbReference type="InterPro" id="IPR035965">
    <property type="entry name" value="PAS-like_dom_sf"/>
</dbReference>
<evidence type="ECO:0000256" key="1">
    <source>
        <dbReference type="SAM" id="Coils"/>
    </source>
</evidence>
<dbReference type="InterPro" id="IPR029787">
    <property type="entry name" value="Nucleotide_cyclase"/>
</dbReference>
<feature type="domain" description="PAC" evidence="4">
    <location>
        <begin position="202"/>
        <end position="259"/>
    </location>
</feature>
<keyword evidence="2" id="KW-0812">Transmembrane</keyword>
<dbReference type="Pfam" id="PF00990">
    <property type="entry name" value="GGDEF"/>
    <property type="match status" value="1"/>
</dbReference>
<dbReference type="InterPro" id="IPR043128">
    <property type="entry name" value="Rev_trsase/Diguanyl_cyclase"/>
</dbReference>
<accession>A0A3A5MDP9</accession>
<feature type="transmembrane region" description="Helical" evidence="2">
    <location>
        <begin position="42"/>
        <end position="60"/>
    </location>
</feature>
<feature type="domain" description="GGDEF" evidence="5">
    <location>
        <begin position="291"/>
        <end position="432"/>
    </location>
</feature>
<dbReference type="SUPFAM" id="SSF55073">
    <property type="entry name" value="Nucleotide cyclase"/>
    <property type="match status" value="1"/>
</dbReference>
<dbReference type="InterPro" id="IPR000160">
    <property type="entry name" value="GGDEF_dom"/>
</dbReference>
<dbReference type="SUPFAM" id="SSF55785">
    <property type="entry name" value="PYP-like sensor domain (PAS domain)"/>
    <property type="match status" value="1"/>
</dbReference>
<dbReference type="EMBL" id="QZVS01000084">
    <property type="protein sequence ID" value="RJT88240.1"/>
    <property type="molecule type" value="Genomic_DNA"/>
</dbReference>
<dbReference type="AlphaFoldDB" id="A0A3A5MDP9"/>
<dbReference type="PROSITE" id="PS50113">
    <property type="entry name" value="PAC"/>
    <property type="match status" value="1"/>
</dbReference>
<feature type="transmembrane region" description="Helical" evidence="2">
    <location>
        <begin position="72"/>
        <end position="91"/>
    </location>
</feature>
<evidence type="ECO:0000259" key="4">
    <source>
        <dbReference type="PROSITE" id="PS50113"/>
    </source>
</evidence>
<comment type="caution">
    <text evidence="6">The sequence shown here is derived from an EMBL/GenBank/DDBJ whole genome shotgun (WGS) entry which is preliminary data.</text>
</comment>
<reference evidence="6 7" key="1">
    <citation type="submission" date="2018-09" db="EMBL/GenBank/DDBJ databases">
        <title>Novel species of Cryobacterium.</title>
        <authorList>
            <person name="Liu Q."/>
            <person name="Xin Y.-H."/>
        </authorList>
    </citation>
    <scope>NUCLEOTIDE SEQUENCE [LARGE SCALE GENOMIC DNA]</scope>
    <source>
        <strain evidence="6 7">Hh39</strain>
    </source>
</reference>
<evidence type="ECO:0000259" key="3">
    <source>
        <dbReference type="PROSITE" id="PS50112"/>
    </source>
</evidence>
<dbReference type="Pfam" id="PF08447">
    <property type="entry name" value="PAS_3"/>
    <property type="match status" value="1"/>
</dbReference>
<dbReference type="OrthoDB" id="23692at2"/>
<sequence length="439" mass="47290">MAPHTGGSLLILALAIMAQRPRDGLIGLMRDQGSAGTLLRGAFPFFLLVPFIVGWLRLWGERAGLYNTAFGTGMLVIGMTILGCGVSWMAALRLRELDHLRDASEDQLAEVNRTLESTVSERTREVAESAETLHALIRVAPVGFVQLDATGGLLTANDTWMALSGMSVEESLGGGWAAAIHPDDVDRVVRDWAVCVTEGGSYEGVVRFRRPDGEESWVQVSTTPLHAPDPQHHAPIITGHLASVTDITALRQVEARIEHLAFHDALTGLPNRVLLLDRLEQALLNAGRHGRGVGVLFLDLDRFKIINDSLGHHVGDAVLSQVATRLCQGARSTDTVARIGGDEFVVVCPDVADIDDVALIAAKIRELVTDRIVLPEDLDTGGHSPRAVSVGVSIGIAFGVGGDEPEPLLREADRAMYLVKDPMRTPLAALPDRRDRSAL</sequence>
<keyword evidence="7" id="KW-1185">Reference proteome</keyword>
<dbReference type="SMART" id="SM00267">
    <property type="entry name" value="GGDEF"/>
    <property type="match status" value="1"/>
</dbReference>
<feature type="domain" description="PAS" evidence="3">
    <location>
        <begin position="129"/>
        <end position="188"/>
    </location>
</feature>
<dbReference type="InterPro" id="IPR000014">
    <property type="entry name" value="PAS"/>
</dbReference>
<dbReference type="SMART" id="SM00091">
    <property type="entry name" value="PAS"/>
    <property type="match status" value="1"/>
</dbReference>
<evidence type="ECO:0000313" key="7">
    <source>
        <dbReference type="Proteomes" id="UP000272015"/>
    </source>
</evidence>
<dbReference type="RefSeq" id="WP_119974787.1">
    <property type="nucleotide sequence ID" value="NZ_JBHSQA010000007.1"/>
</dbReference>
<keyword evidence="2" id="KW-1133">Transmembrane helix</keyword>
<evidence type="ECO:0000256" key="2">
    <source>
        <dbReference type="SAM" id="Phobius"/>
    </source>
</evidence>
<dbReference type="NCBIfam" id="TIGR00254">
    <property type="entry name" value="GGDEF"/>
    <property type="match status" value="1"/>
</dbReference>
<keyword evidence="1" id="KW-0175">Coiled coil</keyword>
<proteinExistence type="predicted"/>
<dbReference type="CDD" id="cd00130">
    <property type="entry name" value="PAS"/>
    <property type="match status" value="1"/>
</dbReference>
<dbReference type="InterPro" id="IPR052155">
    <property type="entry name" value="Biofilm_reg_signaling"/>
</dbReference>
<dbReference type="PANTHER" id="PTHR44757:SF2">
    <property type="entry name" value="BIOFILM ARCHITECTURE MAINTENANCE PROTEIN MBAA"/>
    <property type="match status" value="1"/>
</dbReference>
<keyword evidence="2" id="KW-0472">Membrane</keyword>
<dbReference type="NCBIfam" id="TIGR00229">
    <property type="entry name" value="sensory_box"/>
    <property type="match status" value="1"/>
</dbReference>
<protein>
    <submittedName>
        <fullName evidence="6">Diguanylate cyclase</fullName>
    </submittedName>
</protein>
<dbReference type="PROSITE" id="PS50112">
    <property type="entry name" value="PAS"/>
    <property type="match status" value="1"/>
</dbReference>
<evidence type="ECO:0000313" key="6">
    <source>
        <dbReference type="EMBL" id="RJT88240.1"/>
    </source>
</evidence>
<dbReference type="InterPro" id="IPR000700">
    <property type="entry name" value="PAS-assoc_C"/>
</dbReference>
<feature type="coiled-coil region" evidence="1">
    <location>
        <begin position="94"/>
        <end position="121"/>
    </location>
</feature>
<dbReference type="CDD" id="cd01949">
    <property type="entry name" value="GGDEF"/>
    <property type="match status" value="1"/>
</dbReference>
<dbReference type="Gene3D" id="3.30.450.20">
    <property type="entry name" value="PAS domain"/>
    <property type="match status" value="1"/>
</dbReference>
<dbReference type="Proteomes" id="UP000272015">
    <property type="component" value="Unassembled WGS sequence"/>
</dbReference>
<dbReference type="Gene3D" id="3.30.70.270">
    <property type="match status" value="1"/>
</dbReference>
<gene>
    <name evidence="6" type="ORF">D6T64_11375</name>
</gene>
<dbReference type="PROSITE" id="PS50887">
    <property type="entry name" value="GGDEF"/>
    <property type="match status" value="1"/>
</dbReference>
<organism evidence="6 7">
    <name type="scientific">Cryobacterium melibiosiphilum</name>
    <dbReference type="NCBI Taxonomy" id="995039"/>
    <lineage>
        <taxon>Bacteria</taxon>
        <taxon>Bacillati</taxon>
        <taxon>Actinomycetota</taxon>
        <taxon>Actinomycetes</taxon>
        <taxon>Micrococcales</taxon>
        <taxon>Microbacteriaceae</taxon>
        <taxon>Cryobacterium</taxon>
    </lineage>
</organism>
<name>A0A3A5MDP9_9MICO</name>